<dbReference type="InterPro" id="IPR007269">
    <property type="entry name" value="ICMT_MeTrfase"/>
</dbReference>
<evidence type="ECO:0000256" key="11">
    <source>
        <dbReference type="ARBA" id="ARBA00023136"/>
    </source>
</evidence>
<evidence type="ECO:0000256" key="14">
    <source>
        <dbReference type="RuleBase" id="RU362022"/>
    </source>
</evidence>
<feature type="transmembrane region" description="Helical" evidence="14">
    <location>
        <begin position="308"/>
        <end position="333"/>
    </location>
</feature>
<dbReference type="Gene3D" id="1.20.120.1630">
    <property type="match status" value="1"/>
</dbReference>
<dbReference type="GO" id="GO:0032259">
    <property type="term" value="P:methylation"/>
    <property type="evidence" value="ECO:0007669"/>
    <property type="project" value="UniProtKB-KW"/>
</dbReference>
<dbReference type="InterPro" id="IPR025770">
    <property type="entry name" value="PPMT_MeTrfase"/>
</dbReference>
<evidence type="ECO:0000256" key="5">
    <source>
        <dbReference type="ARBA" id="ARBA00022603"/>
    </source>
</evidence>
<dbReference type="OMA" id="RNIYIHI"/>
<dbReference type="Ensembl" id="ENSOANT00000004343.3">
    <property type="protein sequence ID" value="ENSOANP00000004342.3"/>
    <property type="gene ID" value="ENSOANG00000002730.3"/>
</dbReference>
<evidence type="ECO:0000256" key="3">
    <source>
        <dbReference type="ARBA" id="ARBA00009140"/>
    </source>
</evidence>
<evidence type="ECO:0000256" key="8">
    <source>
        <dbReference type="ARBA" id="ARBA00022692"/>
    </source>
</evidence>
<reference evidence="16 17" key="1">
    <citation type="journal article" date="2008" name="Nature">
        <title>Genome analysis of the platypus reveals unique signatures of evolution.</title>
        <authorList>
            <person name="Warren W.C."/>
            <person name="Hillier L.W."/>
            <person name="Marshall Graves J.A."/>
            <person name="Birney E."/>
            <person name="Ponting C.P."/>
            <person name="Grutzner F."/>
            <person name="Belov K."/>
            <person name="Miller W."/>
            <person name="Clarke L."/>
            <person name="Chinwalla A.T."/>
            <person name="Yang S.P."/>
            <person name="Heger A."/>
            <person name="Locke D.P."/>
            <person name="Miethke P."/>
            <person name="Waters P.D."/>
            <person name="Veyrunes F."/>
            <person name="Fulton L."/>
            <person name="Fulton B."/>
            <person name="Graves T."/>
            <person name="Wallis J."/>
            <person name="Puente X.S."/>
            <person name="Lopez-Otin C."/>
            <person name="Ordonez G.R."/>
            <person name="Eichler E.E."/>
            <person name="Chen L."/>
            <person name="Cheng Z."/>
            <person name="Deakin J.E."/>
            <person name="Alsop A."/>
            <person name="Thompson K."/>
            <person name="Kirby P."/>
            <person name="Papenfuss A.T."/>
            <person name="Wakefield M.J."/>
            <person name="Olender T."/>
            <person name="Lancet D."/>
            <person name="Huttley G.A."/>
            <person name="Smit A.F."/>
            <person name="Pask A."/>
            <person name="Temple-Smith P."/>
            <person name="Batzer M.A."/>
            <person name="Walker J.A."/>
            <person name="Konkel M.K."/>
            <person name="Harris R.S."/>
            <person name="Whittington C.M."/>
            <person name="Wong E.S."/>
            <person name="Gemmell N.J."/>
            <person name="Buschiazzo E."/>
            <person name="Vargas Jentzsch I.M."/>
            <person name="Merkel A."/>
            <person name="Schmitz J."/>
            <person name="Zemann A."/>
            <person name="Churakov G."/>
            <person name="Kriegs J.O."/>
            <person name="Brosius J."/>
            <person name="Murchison E.P."/>
            <person name="Sachidanandam R."/>
            <person name="Smith C."/>
            <person name="Hannon G.J."/>
            <person name="Tsend-Ayush E."/>
            <person name="McMillan D."/>
            <person name="Attenborough R."/>
            <person name="Rens W."/>
            <person name="Ferguson-Smith M."/>
            <person name="Lefevre C.M."/>
            <person name="Sharp J.A."/>
            <person name="Nicholas K.R."/>
            <person name="Ray D.A."/>
            <person name="Kube M."/>
            <person name="Reinhardt R."/>
            <person name="Pringle T.H."/>
            <person name="Taylor J."/>
            <person name="Jones R.C."/>
            <person name="Nixon B."/>
            <person name="Dacheux J.L."/>
            <person name="Niwa H."/>
            <person name="Sekita Y."/>
            <person name="Huang X."/>
            <person name="Stark A."/>
            <person name="Kheradpour P."/>
            <person name="Kellis M."/>
            <person name="Flicek P."/>
            <person name="Chen Y."/>
            <person name="Webber C."/>
            <person name="Hardison R."/>
            <person name="Nelson J."/>
            <person name="Hallsworth-Pepin K."/>
            <person name="Delehaunty K."/>
            <person name="Markovic C."/>
            <person name="Minx P."/>
            <person name="Feng Y."/>
            <person name="Kremitzki C."/>
            <person name="Mitreva M."/>
            <person name="Glasscock J."/>
            <person name="Wylie T."/>
            <person name="Wohldmann P."/>
            <person name="Thiru P."/>
            <person name="Nhan M.N."/>
            <person name="Pohl C.S."/>
            <person name="Smith S.M."/>
            <person name="Hou S."/>
            <person name="Nefedov M."/>
            <person name="de Jong P.J."/>
            <person name="Renfree M.B."/>
            <person name="Mardis E.R."/>
            <person name="Wilson R.K."/>
        </authorList>
    </citation>
    <scope>NUCLEOTIDE SEQUENCE [LARGE SCALE GENOMIC DNA]</scope>
    <source>
        <strain evidence="16 17">Glennie</strain>
    </source>
</reference>
<dbReference type="AlphaFoldDB" id="F6U9Y3"/>
<keyword evidence="10 14" id="KW-1133">Transmembrane helix</keyword>
<dbReference type="GeneTree" id="ENSGT00390000017394"/>
<dbReference type="STRING" id="9258.ENSOANP00000004342"/>
<protein>
    <recommendedName>
        <fullName evidence="13 14">Protein-S-isoprenylcysteine O-methyltransferase</fullName>
        <ecNumber evidence="4 14">2.1.1.100</ecNumber>
    </recommendedName>
</protein>
<keyword evidence="8 14" id="KW-0812">Transmembrane</keyword>
<dbReference type="FunFam" id="1.20.120.1630:FF:000007">
    <property type="entry name" value="Protein-S-isoprenylcysteine O-methyltransferase"/>
    <property type="match status" value="1"/>
</dbReference>
<dbReference type="Proteomes" id="UP000002279">
    <property type="component" value="Chromosome 5"/>
</dbReference>
<keyword evidence="6" id="KW-0808">Transferase</keyword>
<dbReference type="PANTHER" id="PTHR12714:SF9">
    <property type="entry name" value="PROTEIN-S-ISOPRENYLCYSTEINE O-METHYLTRANSFERASE"/>
    <property type="match status" value="1"/>
</dbReference>
<keyword evidence="11 14" id="KW-0472">Membrane</keyword>
<comment type="similarity">
    <text evidence="3 14">Belongs to the class VI-like SAM-binding methyltransferase superfamily. Isoprenylcysteine carboxyl methyltransferase family.</text>
</comment>
<keyword evidence="5 14" id="KW-0489">Methyltransferase</keyword>
<feature type="transmembrane region" description="Helical" evidence="14">
    <location>
        <begin position="108"/>
        <end position="128"/>
    </location>
</feature>
<dbReference type="PANTHER" id="PTHR12714">
    <property type="entry name" value="PROTEIN-S ISOPRENYLCYSTEINE O-METHYLTRANSFERASE"/>
    <property type="match status" value="1"/>
</dbReference>
<evidence type="ECO:0000313" key="17">
    <source>
        <dbReference type="Proteomes" id="UP000002279"/>
    </source>
</evidence>
<evidence type="ECO:0000313" key="16">
    <source>
        <dbReference type="Ensembl" id="ENSOANP00000004342.3"/>
    </source>
</evidence>
<evidence type="ECO:0000256" key="12">
    <source>
        <dbReference type="ARBA" id="ARBA00023572"/>
    </source>
</evidence>
<dbReference type="GO" id="GO:0005789">
    <property type="term" value="C:endoplasmic reticulum membrane"/>
    <property type="evidence" value="ECO:0007669"/>
    <property type="project" value="UniProtKB-SubCell"/>
</dbReference>
<accession>F6U9Y3</accession>
<dbReference type="PROSITE" id="PS51564">
    <property type="entry name" value="SAM_ICMT"/>
    <property type="match status" value="1"/>
</dbReference>
<dbReference type="GO" id="GO:0005783">
    <property type="term" value="C:endoplasmic reticulum"/>
    <property type="evidence" value="ECO:0000318"/>
    <property type="project" value="GO_Central"/>
</dbReference>
<feature type="region of interest" description="Disordered" evidence="15">
    <location>
        <begin position="1"/>
        <end position="51"/>
    </location>
</feature>
<dbReference type="Bgee" id="ENSOANG00000002730">
    <property type="expression patterns" value="Expressed in liver and 7 other cell types or tissues"/>
</dbReference>
<sequence length="382" mass="42127">MTVREGRGRRGDSNSRPIQVNGPAEGRSRDSSPGRRRVRAGGRAAGFGGASAQAPCRRAGAWVPPPPPFCRGAQARAVAAASAPRPRQGRSAMASGAARLRAGSEARLSLAAFLLGGSVTGLPLLTSAGLQGRTGLALYVAGLNALLLLLYRPPRYQIAIRACFLGFVFGCGLLLSFSQTSWKHFGWYMCSLSLFHYSEYLVTAVNNPKSLSLDSFLLNHSVEYSVAALSSWIEFTVENILFPEIKQIFWLSTIGLLMVVFGECLRKVAMLTAGSNFNHVVQNEKSETHTLVTSGVYAWFRHPSYVGWFYWSIGTQVMLCNPICVVGYTMVVWRFFRDRTEEEEISLIHFFGEEYLEYKKKGDDDDGNYEGAGERSCFRLKT</sequence>
<dbReference type="GO" id="GO:0006998">
    <property type="term" value="P:nuclear envelope organization"/>
    <property type="evidence" value="ECO:0007669"/>
    <property type="project" value="Ensembl"/>
</dbReference>
<keyword evidence="7 14" id="KW-0949">S-adenosyl-L-methionine</keyword>
<dbReference type="HOGENOM" id="CLU_065200_0_1_1"/>
<organism evidence="16 17">
    <name type="scientific">Ornithorhynchus anatinus</name>
    <name type="common">Duckbill platypus</name>
    <dbReference type="NCBI Taxonomy" id="9258"/>
    <lineage>
        <taxon>Eukaryota</taxon>
        <taxon>Metazoa</taxon>
        <taxon>Chordata</taxon>
        <taxon>Craniata</taxon>
        <taxon>Vertebrata</taxon>
        <taxon>Euteleostomi</taxon>
        <taxon>Mammalia</taxon>
        <taxon>Monotremata</taxon>
        <taxon>Ornithorhynchidae</taxon>
        <taxon>Ornithorhynchus</taxon>
    </lineage>
</organism>
<feature type="compositionally biased region" description="Basic and acidic residues" evidence="15">
    <location>
        <begin position="1"/>
        <end position="13"/>
    </location>
</feature>
<name>F6U9Y3_ORNAN</name>
<evidence type="ECO:0000256" key="10">
    <source>
        <dbReference type="ARBA" id="ARBA00022989"/>
    </source>
</evidence>
<dbReference type="GO" id="GO:0051604">
    <property type="term" value="P:protein maturation"/>
    <property type="evidence" value="ECO:0007669"/>
    <property type="project" value="Ensembl"/>
</dbReference>
<feature type="transmembrane region" description="Helical" evidence="14">
    <location>
        <begin position="134"/>
        <end position="151"/>
    </location>
</feature>
<evidence type="ECO:0000256" key="13">
    <source>
        <dbReference type="ARBA" id="ARBA00023656"/>
    </source>
</evidence>
<evidence type="ECO:0000256" key="1">
    <source>
        <dbReference type="ARBA" id="ARBA00001450"/>
    </source>
</evidence>
<dbReference type="EC" id="2.1.1.100" evidence="4 14"/>
<reference evidence="16" key="3">
    <citation type="submission" date="2025-09" db="UniProtKB">
        <authorList>
            <consortium name="Ensembl"/>
        </authorList>
    </citation>
    <scope>IDENTIFICATION</scope>
    <source>
        <strain evidence="16">Glennie</strain>
    </source>
</reference>
<keyword evidence="9 14" id="KW-0256">Endoplasmic reticulum</keyword>
<reference evidence="16" key="2">
    <citation type="submission" date="2025-08" db="UniProtKB">
        <authorList>
            <consortium name="Ensembl"/>
        </authorList>
    </citation>
    <scope>IDENTIFICATION</scope>
    <source>
        <strain evidence="16">Glennie</strain>
    </source>
</reference>
<comment type="catalytic activity">
    <reaction evidence="1 14">
        <text>[protein]-C-terminal S-[(2E,6E)-farnesyl]-L-cysteine + S-adenosyl-L-methionine = [protein]-C-terminal S-[(2E,6E)-farnesyl]-L-cysteine methyl ester + S-adenosyl-L-homocysteine</text>
        <dbReference type="Rhea" id="RHEA:21672"/>
        <dbReference type="Rhea" id="RHEA-COMP:12125"/>
        <dbReference type="Rhea" id="RHEA-COMP:12126"/>
        <dbReference type="ChEBI" id="CHEBI:57856"/>
        <dbReference type="ChEBI" id="CHEBI:59789"/>
        <dbReference type="ChEBI" id="CHEBI:90510"/>
        <dbReference type="ChEBI" id="CHEBI:90511"/>
        <dbReference type="EC" id="2.1.1.100"/>
    </reaction>
</comment>
<dbReference type="FunCoup" id="F6U9Y3">
    <property type="interactions" value="642"/>
</dbReference>
<proteinExistence type="inferred from homology"/>
<evidence type="ECO:0000256" key="9">
    <source>
        <dbReference type="ARBA" id="ARBA00022824"/>
    </source>
</evidence>
<comment type="subcellular location">
    <subcellularLocation>
        <location evidence="2 14">Endoplasmic reticulum membrane</location>
        <topology evidence="2 14">Multi-pass membrane protein</topology>
    </subcellularLocation>
</comment>
<evidence type="ECO:0000256" key="2">
    <source>
        <dbReference type="ARBA" id="ARBA00004477"/>
    </source>
</evidence>
<dbReference type="GO" id="GO:0004671">
    <property type="term" value="F:protein C-terminal S-isoprenylcysteine carboxyl O-methyltransferase activity"/>
    <property type="evidence" value="ECO:0000318"/>
    <property type="project" value="GO_Central"/>
</dbReference>
<evidence type="ECO:0000256" key="15">
    <source>
        <dbReference type="SAM" id="MobiDB-lite"/>
    </source>
</evidence>
<keyword evidence="17" id="KW-1185">Reference proteome</keyword>
<dbReference type="eggNOG" id="KOG2628">
    <property type="taxonomic scope" value="Eukaryota"/>
</dbReference>
<dbReference type="InParanoid" id="F6U9Y3"/>
<feature type="transmembrane region" description="Helical" evidence="14">
    <location>
        <begin position="158"/>
        <end position="179"/>
    </location>
</feature>
<evidence type="ECO:0000256" key="7">
    <source>
        <dbReference type="ARBA" id="ARBA00022691"/>
    </source>
</evidence>
<dbReference type="Pfam" id="PF04140">
    <property type="entry name" value="ICMT"/>
    <property type="match status" value="1"/>
</dbReference>
<comment type="function">
    <text evidence="12">Catalyzes the post-translational methylation of isoprenylated C-terminal cysteine residues.</text>
</comment>
<evidence type="ECO:0000256" key="6">
    <source>
        <dbReference type="ARBA" id="ARBA00022679"/>
    </source>
</evidence>
<evidence type="ECO:0000256" key="4">
    <source>
        <dbReference type="ARBA" id="ARBA00012151"/>
    </source>
</evidence>
<gene>
    <name evidence="16" type="primary">ICMT</name>
</gene>